<evidence type="ECO:0000313" key="3">
    <source>
        <dbReference type="RefSeq" id="XP_013790330.2"/>
    </source>
</evidence>
<gene>
    <name evidence="3" type="primary">LOC106474185</name>
</gene>
<name>A0ABM1BX31_LIMPO</name>
<keyword evidence="1" id="KW-0456">Lyase</keyword>
<dbReference type="RefSeq" id="XP_013790330.2">
    <property type="nucleotide sequence ID" value="XM_013934876.2"/>
</dbReference>
<organism evidence="2 3">
    <name type="scientific">Limulus polyphemus</name>
    <name type="common">Atlantic horseshoe crab</name>
    <dbReference type="NCBI Taxonomy" id="6850"/>
    <lineage>
        <taxon>Eukaryota</taxon>
        <taxon>Metazoa</taxon>
        <taxon>Ecdysozoa</taxon>
        <taxon>Arthropoda</taxon>
        <taxon>Chelicerata</taxon>
        <taxon>Merostomata</taxon>
        <taxon>Xiphosura</taxon>
        <taxon>Limulidae</taxon>
        <taxon>Limulus</taxon>
    </lineage>
</organism>
<sequence>HVRLAKKFEGLVAKDERYEVVNKVVVGLVCFRLKGPNSLNQKLLSAINASGKLHMVPASLNNRFVIRFCICAQHAKEEDITYAWDVIKHFSEDLLEIMKLENEEIKKQEPWPRKSNLKPMELPKRLDTNLTLTQLKPHILKRTRSEG</sequence>
<dbReference type="Proteomes" id="UP000694941">
    <property type="component" value="Unplaced"/>
</dbReference>
<dbReference type="PANTHER" id="PTHR11999:SF70">
    <property type="entry name" value="MIP05841P"/>
    <property type="match status" value="1"/>
</dbReference>
<accession>A0ABM1BX31</accession>
<dbReference type="InterPro" id="IPR015424">
    <property type="entry name" value="PyrdxlP-dep_Trfase"/>
</dbReference>
<dbReference type="SUPFAM" id="SSF53383">
    <property type="entry name" value="PLP-dependent transferases"/>
    <property type="match status" value="1"/>
</dbReference>
<dbReference type="InterPro" id="IPR015422">
    <property type="entry name" value="PyrdxlP-dep_Trfase_small"/>
</dbReference>
<reference evidence="3" key="1">
    <citation type="submission" date="2025-08" db="UniProtKB">
        <authorList>
            <consortium name="RefSeq"/>
        </authorList>
    </citation>
    <scope>IDENTIFICATION</scope>
    <source>
        <tissue evidence="3">Muscle</tissue>
    </source>
</reference>
<proteinExistence type="predicted"/>
<dbReference type="PANTHER" id="PTHR11999">
    <property type="entry name" value="GROUP II PYRIDOXAL-5-PHOSPHATE DECARBOXYLASE"/>
    <property type="match status" value="1"/>
</dbReference>
<evidence type="ECO:0000256" key="1">
    <source>
        <dbReference type="ARBA" id="ARBA00022793"/>
    </source>
</evidence>
<evidence type="ECO:0000313" key="2">
    <source>
        <dbReference type="Proteomes" id="UP000694941"/>
    </source>
</evidence>
<protein>
    <submittedName>
        <fullName evidence="3">Tyrosine decarboxylase-like</fullName>
    </submittedName>
</protein>
<dbReference type="Gene3D" id="3.90.1150.10">
    <property type="entry name" value="Aspartate Aminotransferase, domain 1"/>
    <property type="match status" value="1"/>
</dbReference>
<dbReference type="InterPro" id="IPR010977">
    <property type="entry name" value="Aromatic_deC"/>
</dbReference>
<dbReference type="GeneID" id="106474185"/>
<feature type="non-terminal residue" evidence="3">
    <location>
        <position position="1"/>
    </location>
</feature>
<keyword evidence="1" id="KW-0210">Decarboxylase</keyword>
<keyword evidence="2" id="KW-1185">Reference proteome</keyword>